<sequence length="67" mass="7705">MSDMNPNQIEDIEVNNPASYEVIEEKNYVPDIVNIAIANMSARIFKSQRLRNAIRQKAMEYTTTSVK</sequence>
<proteinExistence type="predicted"/>
<reference evidence="1" key="1">
    <citation type="journal article" date="2020" name="Nature">
        <title>Giant virus diversity and host interactions through global metagenomics.</title>
        <authorList>
            <person name="Schulz F."/>
            <person name="Roux S."/>
            <person name="Paez-Espino D."/>
            <person name="Jungbluth S."/>
            <person name="Walsh D.A."/>
            <person name="Denef V.J."/>
            <person name="McMahon K.D."/>
            <person name="Konstantinidis K.T."/>
            <person name="Eloe-Fadrosh E.A."/>
            <person name="Kyrpides N.C."/>
            <person name="Woyke T."/>
        </authorList>
    </citation>
    <scope>NUCLEOTIDE SEQUENCE</scope>
    <source>
        <strain evidence="1">GVMAG-M-3300020727-4</strain>
    </source>
</reference>
<dbReference type="EMBL" id="MN739403">
    <property type="protein sequence ID" value="QHT02944.1"/>
    <property type="molecule type" value="Genomic_DNA"/>
</dbReference>
<name>A0A6C0CH48_9ZZZZ</name>
<accession>A0A6C0CH48</accession>
<organism evidence="1">
    <name type="scientific">viral metagenome</name>
    <dbReference type="NCBI Taxonomy" id="1070528"/>
    <lineage>
        <taxon>unclassified sequences</taxon>
        <taxon>metagenomes</taxon>
        <taxon>organismal metagenomes</taxon>
    </lineage>
</organism>
<dbReference type="AlphaFoldDB" id="A0A6C0CH48"/>
<evidence type="ECO:0000313" key="1">
    <source>
        <dbReference type="EMBL" id="QHT02944.1"/>
    </source>
</evidence>
<protein>
    <submittedName>
        <fullName evidence="1">Uncharacterized protein</fullName>
    </submittedName>
</protein>